<comment type="caution">
    <text evidence="1">The sequence shown here is derived from an EMBL/GenBank/DDBJ whole genome shotgun (WGS) entry which is preliminary data.</text>
</comment>
<proteinExistence type="predicted"/>
<keyword evidence="2" id="KW-1185">Reference proteome</keyword>
<accession>A0AAV3X837</accession>
<dbReference type="EMBL" id="BLAY01000002">
    <property type="protein sequence ID" value="GET35532.1"/>
    <property type="molecule type" value="Genomic_DNA"/>
</dbReference>
<reference evidence="1" key="1">
    <citation type="submission" date="2019-10" db="EMBL/GenBank/DDBJ databases">
        <title>Draft genome sequece of Microseira wollei NIES-4236.</title>
        <authorList>
            <person name="Yamaguchi H."/>
            <person name="Suzuki S."/>
            <person name="Kawachi M."/>
        </authorList>
    </citation>
    <scope>NUCLEOTIDE SEQUENCE</scope>
    <source>
        <strain evidence="1">NIES-4236</strain>
    </source>
</reference>
<sequence length="202" mass="22711">MQERAITELSALSVDNPIRAIALELLYKLQSSLAVNQEQQLEAEDRELVMAIRYATATPNAPLFQQKLEAAKQEGRQEGIQEGRQEGRQEGQRSILESFFLVRFGELDAVLAAFLTQVSALPATEFTILLLQLSAMNLDEQGMQQARQLLAENVWRMRFGELGERLPVLVQNLLALSAEELTLLLQQLPQLSNEELLARLPN</sequence>
<evidence type="ECO:0000313" key="1">
    <source>
        <dbReference type="EMBL" id="GET35532.1"/>
    </source>
</evidence>
<dbReference type="Proteomes" id="UP001050975">
    <property type="component" value="Unassembled WGS sequence"/>
</dbReference>
<gene>
    <name evidence="1" type="ORF">MiSe_02740</name>
</gene>
<evidence type="ECO:0000313" key="2">
    <source>
        <dbReference type="Proteomes" id="UP001050975"/>
    </source>
</evidence>
<organism evidence="1 2">
    <name type="scientific">Microseira wollei NIES-4236</name>
    <dbReference type="NCBI Taxonomy" id="2530354"/>
    <lineage>
        <taxon>Bacteria</taxon>
        <taxon>Bacillati</taxon>
        <taxon>Cyanobacteriota</taxon>
        <taxon>Cyanophyceae</taxon>
        <taxon>Oscillatoriophycideae</taxon>
        <taxon>Aerosakkonematales</taxon>
        <taxon>Aerosakkonemataceae</taxon>
        <taxon>Microseira</taxon>
    </lineage>
</organism>
<evidence type="ECO:0008006" key="3">
    <source>
        <dbReference type="Google" id="ProtNLM"/>
    </source>
</evidence>
<protein>
    <recommendedName>
        <fullName evidence="3">Flagellar assembly protein H</fullName>
    </recommendedName>
</protein>
<name>A0AAV3X837_9CYAN</name>
<dbReference type="AlphaFoldDB" id="A0AAV3X837"/>
<dbReference type="RefSeq" id="WP_226573191.1">
    <property type="nucleotide sequence ID" value="NZ_BLAY01000002.1"/>
</dbReference>